<name>A0ABW8SKV9_9CLOT</name>
<accession>A0ABW8SKV9</accession>
<comment type="caution">
    <text evidence="2">The sequence shown here is derived from an EMBL/GenBank/DDBJ whole genome shotgun (WGS) entry which is preliminary data.</text>
</comment>
<organism evidence="2 3">
    <name type="scientific">Candidatus Clostridium eludens</name>
    <dbReference type="NCBI Taxonomy" id="3381663"/>
    <lineage>
        <taxon>Bacteria</taxon>
        <taxon>Bacillati</taxon>
        <taxon>Bacillota</taxon>
        <taxon>Clostridia</taxon>
        <taxon>Eubacteriales</taxon>
        <taxon>Clostridiaceae</taxon>
        <taxon>Clostridium</taxon>
    </lineage>
</organism>
<reference evidence="2 3" key="1">
    <citation type="submission" date="2024-11" db="EMBL/GenBank/DDBJ databases">
        <authorList>
            <person name="Heng Y.C."/>
            <person name="Lim A.C.H."/>
            <person name="Lee J.K.Y."/>
            <person name="Kittelmann S."/>
        </authorList>
    </citation>
    <scope>NUCLEOTIDE SEQUENCE [LARGE SCALE GENOMIC DNA]</scope>
    <source>
        <strain evidence="2 3">WILCCON 0269</strain>
    </source>
</reference>
<gene>
    <name evidence="2" type="ORF">ACJDU8_12695</name>
</gene>
<proteinExistence type="predicted"/>
<keyword evidence="3" id="KW-1185">Reference proteome</keyword>
<evidence type="ECO:0008006" key="4">
    <source>
        <dbReference type="Google" id="ProtNLM"/>
    </source>
</evidence>
<dbReference type="RefSeq" id="WP_406792513.1">
    <property type="nucleotide sequence ID" value="NZ_JBJHZX010000017.1"/>
</dbReference>
<protein>
    <recommendedName>
        <fullName evidence="4">General stress protein 17M-like domain-containing protein</fullName>
    </recommendedName>
</protein>
<feature type="compositionally biased region" description="Low complexity" evidence="1">
    <location>
        <begin position="114"/>
        <end position="132"/>
    </location>
</feature>
<evidence type="ECO:0000313" key="2">
    <source>
        <dbReference type="EMBL" id="MFL0196406.1"/>
    </source>
</evidence>
<sequence length="132" mass="14626">MRIELHYRGIKNANIAIKELKLNGFTNTALDLSDNYIDMDTIDNYNSEINFSNIINSGGFPYNSHPGSPILGGFGSFRELENTCYKVIIDSDFITTDDISKLNQIVKETGGEIKGSISPSPSSEITEPEFLL</sequence>
<feature type="region of interest" description="Disordered" evidence="1">
    <location>
        <begin position="113"/>
        <end position="132"/>
    </location>
</feature>
<evidence type="ECO:0000313" key="3">
    <source>
        <dbReference type="Proteomes" id="UP001623660"/>
    </source>
</evidence>
<dbReference type="EMBL" id="JBJHZX010000017">
    <property type="protein sequence ID" value="MFL0196406.1"/>
    <property type="molecule type" value="Genomic_DNA"/>
</dbReference>
<evidence type="ECO:0000256" key="1">
    <source>
        <dbReference type="SAM" id="MobiDB-lite"/>
    </source>
</evidence>
<dbReference type="Proteomes" id="UP001623660">
    <property type="component" value="Unassembled WGS sequence"/>
</dbReference>